<dbReference type="AlphaFoldDB" id="A0A1Y2IZP6"/>
<sequence length="93" mass="9770">MSRRAVPLLVAGVTGVLSGIYIFKPLFDQSNGIEQVSRPYHPAKPQAELETPLRDRSSTDGAGASNVYSNASRTGVESTAQHAQVSGGGHSMT</sequence>
<evidence type="ECO:0000313" key="2">
    <source>
        <dbReference type="EMBL" id="OSD06143.1"/>
    </source>
</evidence>
<evidence type="ECO:0000256" key="1">
    <source>
        <dbReference type="SAM" id="MobiDB-lite"/>
    </source>
</evidence>
<evidence type="ECO:0000313" key="3">
    <source>
        <dbReference type="Proteomes" id="UP000193067"/>
    </source>
</evidence>
<dbReference type="InterPro" id="IPR057394">
    <property type="entry name" value="PIGBOS1"/>
</dbReference>
<protein>
    <submittedName>
        <fullName evidence="2">Uncharacterized protein</fullName>
    </submittedName>
</protein>
<reference evidence="2 3" key="1">
    <citation type="journal article" date="2015" name="Biotechnol. Biofuels">
        <title>Enhanced degradation of softwood versus hardwood by the white-rot fungus Pycnoporus coccineus.</title>
        <authorList>
            <person name="Couturier M."/>
            <person name="Navarro D."/>
            <person name="Chevret D."/>
            <person name="Henrissat B."/>
            <person name="Piumi F."/>
            <person name="Ruiz-Duenas F.J."/>
            <person name="Martinez A.T."/>
            <person name="Grigoriev I.V."/>
            <person name="Riley R."/>
            <person name="Lipzen A."/>
            <person name="Berrin J.G."/>
            <person name="Master E.R."/>
            <person name="Rosso M.N."/>
        </authorList>
    </citation>
    <scope>NUCLEOTIDE SEQUENCE [LARGE SCALE GENOMIC DNA]</scope>
    <source>
        <strain evidence="2 3">BRFM310</strain>
    </source>
</reference>
<proteinExistence type="predicted"/>
<dbReference type="EMBL" id="KZ084091">
    <property type="protein sequence ID" value="OSD06143.1"/>
    <property type="molecule type" value="Genomic_DNA"/>
</dbReference>
<feature type="compositionally biased region" description="Polar residues" evidence="1">
    <location>
        <begin position="66"/>
        <end position="84"/>
    </location>
</feature>
<accession>A0A1Y2IZP6</accession>
<keyword evidence="3" id="KW-1185">Reference proteome</keyword>
<dbReference type="OrthoDB" id="4093673at2759"/>
<feature type="region of interest" description="Disordered" evidence="1">
    <location>
        <begin position="37"/>
        <end position="93"/>
    </location>
</feature>
<dbReference type="Pfam" id="PF23670">
    <property type="entry name" value="PIGBOS1"/>
    <property type="match status" value="1"/>
</dbReference>
<organism evidence="2 3">
    <name type="scientific">Trametes coccinea (strain BRFM310)</name>
    <name type="common">Pycnoporus coccineus</name>
    <dbReference type="NCBI Taxonomy" id="1353009"/>
    <lineage>
        <taxon>Eukaryota</taxon>
        <taxon>Fungi</taxon>
        <taxon>Dikarya</taxon>
        <taxon>Basidiomycota</taxon>
        <taxon>Agaricomycotina</taxon>
        <taxon>Agaricomycetes</taxon>
        <taxon>Polyporales</taxon>
        <taxon>Polyporaceae</taxon>
        <taxon>Trametes</taxon>
    </lineage>
</organism>
<name>A0A1Y2IZP6_TRAC3</name>
<gene>
    <name evidence="2" type="ORF">PYCCODRAFT_1083007</name>
</gene>
<dbReference type="Proteomes" id="UP000193067">
    <property type="component" value="Unassembled WGS sequence"/>
</dbReference>